<evidence type="ECO:0000313" key="2">
    <source>
        <dbReference type="Proteomes" id="UP001367508"/>
    </source>
</evidence>
<evidence type="ECO:0000313" key="1">
    <source>
        <dbReference type="EMBL" id="KAK7362429.1"/>
    </source>
</evidence>
<keyword evidence="2" id="KW-1185">Reference proteome</keyword>
<comment type="caution">
    <text evidence="1">The sequence shown here is derived from an EMBL/GenBank/DDBJ whole genome shotgun (WGS) entry which is preliminary data.</text>
</comment>
<sequence length="98" mass="10914">MFEIMGKLGDRLGNLDFWGKTGINGKSKGRMVIWLCEDSPGLLHPEPPKLALGPMCTSYLRGETDHDMTLAGREISRLGLRVTNTTDHPRRQAPYCVS</sequence>
<proteinExistence type="predicted"/>
<name>A0AAN9MWQ3_CANGL</name>
<reference evidence="1 2" key="1">
    <citation type="submission" date="2024-01" db="EMBL/GenBank/DDBJ databases">
        <title>The genomes of 5 underutilized Papilionoideae crops provide insights into root nodulation and disease resistanc.</title>
        <authorList>
            <person name="Jiang F."/>
        </authorList>
    </citation>
    <scope>NUCLEOTIDE SEQUENCE [LARGE SCALE GENOMIC DNA]</scope>
    <source>
        <strain evidence="1">LVBAO_FW01</strain>
        <tissue evidence="1">Leaves</tissue>
    </source>
</reference>
<protein>
    <submittedName>
        <fullName evidence="1">Uncharacterized protein</fullName>
    </submittedName>
</protein>
<organism evidence="1 2">
    <name type="scientific">Canavalia gladiata</name>
    <name type="common">Sword bean</name>
    <name type="synonym">Dolichos gladiatus</name>
    <dbReference type="NCBI Taxonomy" id="3824"/>
    <lineage>
        <taxon>Eukaryota</taxon>
        <taxon>Viridiplantae</taxon>
        <taxon>Streptophyta</taxon>
        <taxon>Embryophyta</taxon>
        <taxon>Tracheophyta</taxon>
        <taxon>Spermatophyta</taxon>
        <taxon>Magnoliopsida</taxon>
        <taxon>eudicotyledons</taxon>
        <taxon>Gunneridae</taxon>
        <taxon>Pentapetalae</taxon>
        <taxon>rosids</taxon>
        <taxon>fabids</taxon>
        <taxon>Fabales</taxon>
        <taxon>Fabaceae</taxon>
        <taxon>Papilionoideae</taxon>
        <taxon>50 kb inversion clade</taxon>
        <taxon>NPAAA clade</taxon>
        <taxon>indigoferoid/millettioid clade</taxon>
        <taxon>Phaseoleae</taxon>
        <taxon>Canavalia</taxon>
    </lineage>
</organism>
<dbReference type="Proteomes" id="UP001367508">
    <property type="component" value="Unassembled WGS sequence"/>
</dbReference>
<dbReference type="AlphaFoldDB" id="A0AAN9MWQ3"/>
<accession>A0AAN9MWQ3</accession>
<dbReference type="EMBL" id="JAYMYQ010000001">
    <property type="protein sequence ID" value="KAK7362429.1"/>
    <property type="molecule type" value="Genomic_DNA"/>
</dbReference>
<gene>
    <name evidence="1" type="ORF">VNO77_04541</name>
</gene>